<keyword evidence="2" id="KW-0378">Hydrolase</keyword>
<evidence type="ECO:0000259" key="6">
    <source>
        <dbReference type="Pfam" id="PF02838"/>
    </source>
</evidence>
<evidence type="ECO:0000313" key="7">
    <source>
        <dbReference type="EnsemblMetazoa" id="XP_038071710.1"/>
    </source>
</evidence>
<proteinExistence type="predicted"/>
<dbReference type="GeneID" id="119740462"/>
<dbReference type="InterPro" id="IPR029018">
    <property type="entry name" value="Hex-like_dom2"/>
</dbReference>
<evidence type="ECO:0000256" key="4">
    <source>
        <dbReference type="ARBA" id="ARBA00023295"/>
    </source>
</evidence>
<dbReference type="Gene3D" id="3.20.20.80">
    <property type="entry name" value="Glycosidases"/>
    <property type="match status" value="2"/>
</dbReference>
<dbReference type="InterPro" id="IPR002110">
    <property type="entry name" value="Ankyrin_rpt"/>
</dbReference>
<dbReference type="OrthoDB" id="5806726at2759"/>
<evidence type="ECO:0000256" key="5">
    <source>
        <dbReference type="PROSITE-ProRule" id="PRU00023"/>
    </source>
</evidence>
<reference evidence="7" key="1">
    <citation type="submission" date="2022-11" db="UniProtKB">
        <authorList>
            <consortium name="EnsemblMetazoa"/>
        </authorList>
    </citation>
    <scope>IDENTIFICATION</scope>
</reference>
<feature type="domain" description="Beta-hexosaminidase bacterial type N-terminal" evidence="6">
    <location>
        <begin position="306"/>
        <end position="439"/>
    </location>
</feature>
<dbReference type="RefSeq" id="XP_038071710.1">
    <property type="nucleotide sequence ID" value="XM_038215782.1"/>
</dbReference>
<dbReference type="GO" id="GO:0031436">
    <property type="term" value="C:BRCA1-BARD1 complex"/>
    <property type="evidence" value="ECO:0007669"/>
    <property type="project" value="TreeGrafter"/>
</dbReference>
<protein>
    <recommendedName>
        <fullName evidence="6">Beta-hexosaminidase bacterial type N-terminal domain-containing protein</fullName>
    </recommendedName>
</protein>
<dbReference type="OMA" id="MWPIFQE"/>
<dbReference type="Gene3D" id="1.25.40.20">
    <property type="entry name" value="Ankyrin repeat-containing domain"/>
    <property type="match status" value="2"/>
</dbReference>
<feature type="repeat" description="ANK" evidence="5">
    <location>
        <begin position="184"/>
        <end position="216"/>
    </location>
</feature>
<dbReference type="GO" id="GO:0004842">
    <property type="term" value="F:ubiquitin-protein transferase activity"/>
    <property type="evidence" value="ECO:0007669"/>
    <property type="project" value="TreeGrafter"/>
</dbReference>
<dbReference type="Gene3D" id="3.30.379.10">
    <property type="entry name" value="Chitobiase/beta-hexosaminidase domain 2-like"/>
    <property type="match status" value="1"/>
</dbReference>
<accession>A0A914B7C2</accession>
<keyword evidence="1" id="KW-0677">Repeat</keyword>
<dbReference type="GO" id="GO:0085020">
    <property type="term" value="P:protein K6-linked ubiquitination"/>
    <property type="evidence" value="ECO:0007669"/>
    <property type="project" value="TreeGrafter"/>
</dbReference>
<dbReference type="GO" id="GO:0070531">
    <property type="term" value="C:BRCA1-A complex"/>
    <property type="evidence" value="ECO:0007669"/>
    <property type="project" value="TreeGrafter"/>
</dbReference>
<dbReference type="InterPro" id="IPR036770">
    <property type="entry name" value="Ankyrin_rpt-contain_sf"/>
</dbReference>
<dbReference type="InterPro" id="IPR015882">
    <property type="entry name" value="HEX_bac_N"/>
</dbReference>
<dbReference type="EnsemblMetazoa" id="XM_038215782.1">
    <property type="protein sequence ID" value="XP_038071710.1"/>
    <property type="gene ID" value="LOC119740462"/>
</dbReference>
<dbReference type="SUPFAM" id="SSF51445">
    <property type="entry name" value="(Trans)glycosidases"/>
    <property type="match status" value="1"/>
</dbReference>
<dbReference type="PROSITE" id="PS50297">
    <property type="entry name" value="ANK_REP_REGION"/>
    <property type="match status" value="3"/>
</dbReference>
<dbReference type="Proteomes" id="UP000887568">
    <property type="component" value="Unplaced"/>
</dbReference>
<dbReference type="PROSITE" id="PS50088">
    <property type="entry name" value="ANK_REPEAT"/>
    <property type="match status" value="3"/>
</dbReference>
<keyword evidence="3 5" id="KW-0040">ANK repeat</keyword>
<dbReference type="GO" id="GO:0016798">
    <property type="term" value="F:hydrolase activity, acting on glycosyl bonds"/>
    <property type="evidence" value="ECO:0007669"/>
    <property type="project" value="UniProtKB-KW"/>
</dbReference>
<dbReference type="SUPFAM" id="SSF48403">
    <property type="entry name" value="Ankyrin repeat"/>
    <property type="match status" value="1"/>
</dbReference>
<keyword evidence="8" id="KW-1185">Reference proteome</keyword>
<evidence type="ECO:0000256" key="3">
    <source>
        <dbReference type="ARBA" id="ARBA00023043"/>
    </source>
</evidence>
<evidence type="ECO:0000313" key="8">
    <source>
        <dbReference type="Proteomes" id="UP000887568"/>
    </source>
</evidence>
<dbReference type="Pfam" id="PF02838">
    <property type="entry name" value="Glyco_hydro_20b"/>
    <property type="match status" value="1"/>
</dbReference>
<dbReference type="Pfam" id="PF12796">
    <property type="entry name" value="Ank_2"/>
    <property type="match status" value="1"/>
</dbReference>
<keyword evidence="4" id="KW-0326">Glycosidase</keyword>
<organism evidence="7 8">
    <name type="scientific">Patiria miniata</name>
    <name type="common">Bat star</name>
    <name type="synonym">Asterina miniata</name>
    <dbReference type="NCBI Taxonomy" id="46514"/>
    <lineage>
        <taxon>Eukaryota</taxon>
        <taxon>Metazoa</taxon>
        <taxon>Echinodermata</taxon>
        <taxon>Eleutherozoa</taxon>
        <taxon>Asterozoa</taxon>
        <taxon>Asteroidea</taxon>
        <taxon>Valvatacea</taxon>
        <taxon>Valvatida</taxon>
        <taxon>Asterinidae</taxon>
        <taxon>Patiria</taxon>
    </lineage>
</organism>
<feature type="repeat" description="ANK" evidence="5">
    <location>
        <begin position="151"/>
        <end position="183"/>
    </location>
</feature>
<dbReference type="PANTHER" id="PTHR24171:SF11">
    <property type="entry name" value="26S PROTEASOME NON-ATPASE REGULATORY SUBUNIT 10"/>
    <property type="match status" value="1"/>
</dbReference>
<dbReference type="Pfam" id="PF00023">
    <property type="entry name" value="Ank"/>
    <property type="match status" value="1"/>
</dbReference>
<dbReference type="PANTHER" id="PTHR24171">
    <property type="entry name" value="ANKYRIN REPEAT DOMAIN-CONTAINING PROTEIN 39-RELATED"/>
    <property type="match status" value="1"/>
</dbReference>
<dbReference type="InterPro" id="IPR017853">
    <property type="entry name" value="GH"/>
</dbReference>
<dbReference type="AlphaFoldDB" id="A0A914B7C2"/>
<evidence type="ECO:0000256" key="2">
    <source>
        <dbReference type="ARBA" id="ARBA00022801"/>
    </source>
</evidence>
<feature type="repeat" description="ANK" evidence="5">
    <location>
        <begin position="67"/>
        <end position="99"/>
    </location>
</feature>
<evidence type="ECO:0000256" key="1">
    <source>
        <dbReference type="ARBA" id="ARBA00022737"/>
    </source>
</evidence>
<dbReference type="SMART" id="SM00248">
    <property type="entry name" value="ANK"/>
    <property type="match status" value="4"/>
</dbReference>
<dbReference type="SUPFAM" id="SSF55545">
    <property type="entry name" value="beta-N-acetylhexosaminidase-like domain"/>
    <property type="match status" value="1"/>
</dbReference>
<sequence length="929" mass="101312">MSVNKPTIPGFDSSSGYEFPSTCTTLGSVGGMRVALDRDFAVPHRRQVKESKRDSQLETVLNNITPGQGTMLHLASKLGNADVVRALLISGADPSVLDEEGITAYDSSFSEQVTKVYHDVLLQAVAQSNMALARNLLKAGVDVNIQDDEATGNTALHWAASYGSKDTVKLLIDDKADINAANVDGATPLHDAVARGDVGIIYELVSNGANRYAKAKKGKFAGKTPMSMAENRPKVKKAMEGVQLANGDVKHAETAAAATKPVSPLTPLTPVPDADIQQQLSDLLNAQKLAGRSQPSPVTDEKFQLLWPKPQSMIKKSGDPLKLKPHFLVRVAAGPTANSDYLQQMVDIWSIHGPLLGEMGFKCILECAVRPEYPDPFILCQYVPNLFTGKDQYRITVTEKQMTVQCADFSGLWNASCTVVQLIRLFNEEGIPAVQISDWPDLRYRGVALDISCGRVPKLDYLMHVVNILTLMKFNELHLHMKSVEGEEVEGVMPYSESELLDLEIYCRWRYMDVIPHLDISSKTELTPKQMGIFKQVLTSFGSTSSVNIGATLTKKLLATPSDDDQDGKDSSHLAQLDVRDRLHLLGVKDSHNVRFCANTVDISAETIARLPVGSMAMHYGCKVDYDYSAACTALTEAGVAFSVCPGTAAWDSIVGCPEAAIRNIHNAVLSAAASPNAVGLLLTDWSGTMQINQPTISFPGFATAGGLAWNKNVPLDFITSRLADIINHYFFMDEDCVLGQVIVELGRAETFITRSAWNMLEGQLANIPNPKGSFLCQLISKPDEVDLEHVTPDVIQKTLNHLHKIQRSLESAKKTPVQEFAIVELQLATDIMLWASRVARILVVAGKKPDAASAGSDIVNVGLANANMTAKTDSANKLLSIIDMYRKVWLHTNHTSGLLECLEVFNHILEKLIPTDVEGLQNGDVEEK</sequence>
<name>A0A914B7C2_PATMI</name>